<dbReference type="EMBL" id="BRXW01000075">
    <property type="protein sequence ID" value="GMI04565.1"/>
    <property type="molecule type" value="Genomic_DNA"/>
</dbReference>
<accession>A0A9W7C7Q9</accession>
<evidence type="ECO:0000313" key="3">
    <source>
        <dbReference type="Proteomes" id="UP001165122"/>
    </source>
</evidence>
<sequence>MSMFGQIKEKLRRRGGSVGGERVTLNFAKGNYMEKSRGAKLGAGGFKRGEDIELLWDEEAFEDDMVGDVISVRLNRIEVTVGQRWVLRVKFEYRIVLSTGETIVQEVAAPREEVKATKYINGKLSSKTCHLDLDEGEFLVAVSGCVHTSEGLFTDLNFTTSSRKKADFRSACSSGSSDRFRKWTTGDLLAVDVWKFDARRRRADKDRETKGDVGVIGLRIAYVQTWGNMSGLGRIGAIVNRFVPVEEGAVEEWSEEMVLEKRRLEELEAADREEMLARNRSNKVKKGDYWRQNNVLVDETVMEGRDGFALGRGAGHLSYNELQRQQEKANVTRSNNRVEFEMFMEEYRSNSAQIDGLEAAKNFMELSPEKVRPKVSLEETGGLSFYDGEINQYGSGWGEEDVEGGGGEGNGKNGDNFDGEGDEIDEAVRQKIVQSSRALLRYALSNV</sequence>
<proteinExistence type="predicted"/>
<evidence type="ECO:0000256" key="1">
    <source>
        <dbReference type="SAM" id="MobiDB-lite"/>
    </source>
</evidence>
<feature type="region of interest" description="Disordered" evidence="1">
    <location>
        <begin position="396"/>
        <end position="425"/>
    </location>
</feature>
<dbReference type="OrthoDB" id="10405624at2759"/>
<protein>
    <submittedName>
        <fullName evidence="2">Uncharacterized protein</fullName>
    </submittedName>
</protein>
<dbReference type="InterPro" id="IPR036404">
    <property type="entry name" value="Jacalin-like_lectin_dom_sf"/>
</dbReference>
<gene>
    <name evidence="2" type="ORF">TrLO_g115</name>
</gene>
<organism evidence="2 3">
    <name type="scientific">Triparma laevis f. longispina</name>
    <dbReference type="NCBI Taxonomy" id="1714387"/>
    <lineage>
        <taxon>Eukaryota</taxon>
        <taxon>Sar</taxon>
        <taxon>Stramenopiles</taxon>
        <taxon>Ochrophyta</taxon>
        <taxon>Bolidophyceae</taxon>
        <taxon>Parmales</taxon>
        <taxon>Triparmaceae</taxon>
        <taxon>Triparma</taxon>
    </lineage>
</organism>
<keyword evidence="3" id="KW-1185">Reference proteome</keyword>
<evidence type="ECO:0000313" key="2">
    <source>
        <dbReference type="EMBL" id="GMI04565.1"/>
    </source>
</evidence>
<dbReference type="Gene3D" id="2.100.10.30">
    <property type="entry name" value="Jacalin-like lectin domain"/>
    <property type="match status" value="1"/>
</dbReference>
<dbReference type="Proteomes" id="UP001165122">
    <property type="component" value="Unassembled WGS sequence"/>
</dbReference>
<comment type="caution">
    <text evidence="2">The sequence shown here is derived from an EMBL/GenBank/DDBJ whole genome shotgun (WGS) entry which is preliminary data.</text>
</comment>
<dbReference type="AlphaFoldDB" id="A0A9W7C7Q9"/>
<reference evidence="3" key="1">
    <citation type="journal article" date="2023" name="Commun. Biol.">
        <title>Genome analysis of Parmales, the sister group of diatoms, reveals the evolutionary specialization of diatoms from phago-mixotrophs to photoautotrophs.</title>
        <authorList>
            <person name="Ban H."/>
            <person name="Sato S."/>
            <person name="Yoshikawa S."/>
            <person name="Yamada K."/>
            <person name="Nakamura Y."/>
            <person name="Ichinomiya M."/>
            <person name="Sato N."/>
            <person name="Blanc-Mathieu R."/>
            <person name="Endo H."/>
            <person name="Kuwata A."/>
            <person name="Ogata H."/>
        </authorList>
    </citation>
    <scope>NUCLEOTIDE SEQUENCE [LARGE SCALE GENOMIC DNA]</scope>
    <source>
        <strain evidence="3">NIES 3700</strain>
    </source>
</reference>
<name>A0A9W7C7Q9_9STRA</name>